<organism evidence="8">
    <name type="scientific">marine metagenome</name>
    <dbReference type="NCBI Taxonomy" id="408172"/>
    <lineage>
        <taxon>unclassified sequences</taxon>
        <taxon>metagenomes</taxon>
        <taxon>ecological metagenomes</taxon>
    </lineage>
</organism>
<protein>
    <recommendedName>
        <fullName evidence="9">Membrane transporter protein</fullName>
    </recommendedName>
</protein>
<sequence>VGSTLQGVVGFGANLFAVPILALIDPGFVPGPVLIVNPLLSGLYTWRERGHADRSGLRWALTGRVPGIAIGILALGAVSEDRLGVLFGVLLLVAMALRLVGISPRRTPGTLLAGGCLSGFMGTAVGVGGPPIALLYHDAPGPVLRATMSPYFLVGTVASVAALAASGHFGVDDLLLGLCLVPAALIGVALSSPLRGMLDRGWVARGVYGLSSAAAVALLVQSLA</sequence>
<gene>
    <name evidence="8" type="ORF">METZ01_LOCUS244706</name>
</gene>
<feature type="transmembrane region" description="Helical" evidence="7">
    <location>
        <begin position="174"/>
        <end position="190"/>
    </location>
</feature>
<evidence type="ECO:0000256" key="3">
    <source>
        <dbReference type="ARBA" id="ARBA00022475"/>
    </source>
</evidence>
<evidence type="ECO:0000313" key="8">
    <source>
        <dbReference type="EMBL" id="SVB91852.1"/>
    </source>
</evidence>
<feature type="non-terminal residue" evidence="8">
    <location>
        <position position="1"/>
    </location>
</feature>
<evidence type="ECO:0000256" key="1">
    <source>
        <dbReference type="ARBA" id="ARBA00004651"/>
    </source>
</evidence>
<evidence type="ECO:0000256" key="2">
    <source>
        <dbReference type="ARBA" id="ARBA00022448"/>
    </source>
</evidence>
<comment type="subcellular location">
    <subcellularLocation>
        <location evidence="1">Cell membrane</location>
        <topology evidence="1">Multi-pass membrane protein</topology>
    </subcellularLocation>
</comment>
<dbReference type="Pfam" id="PF01925">
    <property type="entry name" value="TauE"/>
    <property type="match status" value="1"/>
</dbReference>
<feature type="transmembrane region" description="Helical" evidence="7">
    <location>
        <begin position="56"/>
        <end position="77"/>
    </location>
</feature>
<evidence type="ECO:0000256" key="7">
    <source>
        <dbReference type="SAM" id="Phobius"/>
    </source>
</evidence>
<dbReference type="AlphaFoldDB" id="A0A382HXP7"/>
<reference evidence="8" key="1">
    <citation type="submission" date="2018-05" db="EMBL/GenBank/DDBJ databases">
        <authorList>
            <person name="Lanie J.A."/>
            <person name="Ng W.-L."/>
            <person name="Kazmierczak K.M."/>
            <person name="Andrzejewski T.M."/>
            <person name="Davidsen T.M."/>
            <person name="Wayne K.J."/>
            <person name="Tettelin H."/>
            <person name="Glass J.I."/>
            <person name="Rusch D."/>
            <person name="Podicherti R."/>
            <person name="Tsui H.-C.T."/>
            <person name="Winkler M.E."/>
        </authorList>
    </citation>
    <scope>NUCLEOTIDE SEQUENCE</scope>
</reference>
<evidence type="ECO:0008006" key="9">
    <source>
        <dbReference type="Google" id="ProtNLM"/>
    </source>
</evidence>
<proteinExistence type="predicted"/>
<keyword evidence="5 7" id="KW-1133">Transmembrane helix</keyword>
<keyword evidence="4 7" id="KW-0812">Transmembrane</keyword>
<evidence type="ECO:0000256" key="6">
    <source>
        <dbReference type="ARBA" id="ARBA00023136"/>
    </source>
</evidence>
<name>A0A382HXP7_9ZZZZ</name>
<feature type="transmembrane region" description="Helical" evidence="7">
    <location>
        <begin position="148"/>
        <end position="167"/>
    </location>
</feature>
<feature type="transmembrane region" description="Helical" evidence="7">
    <location>
        <begin position="20"/>
        <end position="44"/>
    </location>
</feature>
<dbReference type="PANTHER" id="PTHR30269:SF37">
    <property type="entry name" value="MEMBRANE TRANSPORTER PROTEIN"/>
    <property type="match status" value="1"/>
</dbReference>
<feature type="transmembrane region" description="Helical" evidence="7">
    <location>
        <begin position="112"/>
        <end position="136"/>
    </location>
</feature>
<evidence type="ECO:0000256" key="4">
    <source>
        <dbReference type="ARBA" id="ARBA00022692"/>
    </source>
</evidence>
<dbReference type="GO" id="GO:0005886">
    <property type="term" value="C:plasma membrane"/>
    <property type="evidence" value="ECO:0007669"/>
    <property type="project" value="UniProtKB-SubCell"/>
</dbReference>
<dbReference type="InterPro" id="IPR002781">
    <property type="entry name" value="TM_pro_TauE-like"/>
</dbReference>
<dbReference type="InterPro" id="IPR052017">
    <property type="entry name" value="TSUP"/>
</dbReference>
<dbReference type="PANTHER" id="PTHR30269">
    <property type="entry name" value="TRANSMEMBRANE PROTEIN YFCA"/>
    <property type="match status" value="1"/>
</dbReference>
<keyword evidence="3" id="KW-1003">Cell membrane</keyword>
<evidence type="ECO:0000256" key="5">
    <source>
        <dbReference type="ARBA" id="ARBA00022989"/>
    </source>
</evidence>
<keyword evidence="6 7" id="KW-0472">Membrane</keyword>
<feature type="transmembrane region" description="Helical" evidence="7">
    <location>
        <begin position="202"/>
        <end position="220"/>
    </location>
</feature>
<keyword evidence="2" id="KW-0813">Transport</keyword>
<feature type="transmembrane region" description="Helical" evidence="7">
    <location>
        <begin position="83"/>
        <end position="100"/>
    </location>
</feature>
<dbReference type="EMBL" id="UINC01063821">
    <property type="protein sequence ID" value="SVB91852.1"/>
    <property type="molecule type" value="Genomic_DNA"/>
</dbReference>
<accession>A0A382HXP7</accession>